<feature type="compositionally biased region" description="Low complexity" evidence="13">
    <location>
        <begin position="626"/>
        <end position="643"/>
    </location>
</feature>
<dbReference type="InterPro" id="IPR018545">
    <property type="entry name" value="Btz_dom"/>
</dbReference>
<dbReference type="GO" id="GO:0051028">
    <property type="term" value="P:mRNA transport"/>
    <property type="evidence" value="ECO:0007669"/>
    <property type="project" value="UniProtKB-KW"/>
</dbReference>
<feature type="region of interest" description="Disordered" evidence="13">
    <location>
        <begin position="383"/>
        <end position="516"/>
    </location>
</feature>
<evidence type="ECO:0000256" key="11">
    <source>
        <dbReference type="ARBA" id="ARBA00023187"/>
    </source>
</evidence>
<evidence type="ECO:0000256" key="9">
    <source>
        <dbReference type="ARBA" id="ARBA00022884"/>
    </source>
</evidence>
<keyword evidence="7" id="KW-0509">mRNA transport</keyword>
<dbReference type="GO" id="GO:0006397">
    <property type="term" value="P:mRNA processing"/>
    <property type="evidence" value="ECO:0007669"/>
    <property type="project" value="UniProtKB-KW"/>
</dbReference>
<feature type="compositionally biased region" description="Polar residues" evidence="13">
    <location>
        <begin position="238"/>
        <end position="249"/>
    </location>
</feature>
<feature type="compositionally biased region" description="Acidic residues" evidence="13">
    <location>
        <begin position="68"/>
        <end position="109"/>
    </location>
</feature>
<name>A0AAN8URZ9_9MAGN</name>
<dbReference type="GO" id="GO:0005737">
    <property type="term" value="C:cytoplasm"/>
    <property type="evidence" value="ECO:0007669"/>
    <property type="project" value="UniProtKB-SubCell"/>
</dbReference>
<dbReference type="PANTHER" id="PTHR46837:SF5">
    <property type="entry name" value="PROTEIN MLN51 HOMOLOG"/>
    <property type="match status" value="1"/>
</dbReference>
<evidence type="ECO:0000256" key="6">
    <source>
        <dbReference type="ARBA" id="ARBA00022664"/>
    </source>
</evidence>
<organism evidence="15 16">
    <name type="scientific">Dillenia turbinata</name>
    <dbReference type="NCBI Taxonomy" id="194707"/>
    <lineage>
        <taxon>Eukaryota</taxon>
        <taxon>Viridiplantae</taxon>
        <taxon>Streptophyta</taxon>
        <taxon>Embryophyta</taxon>
        <taxon>Tracheophyta</taxon>
        <taxon>Spermatophyta</taxon>
        <taxon>Magnoliopsida</taxon>
        <taxon>eudicotyledons</taxon>
        <taxon>Gunneridae</taxon>
        <taxon>Pentapetalae</taxon>
        <taxon>Dilleniales</taxon>
        <taxon>Dilleniaceae</taxon>
        <taxon>Dillenia</taxon>
    </lineage>
</organism>
<feature type="compositionally biased region" description="Polar residues" evidence="13">
    <location>
        <begin position="427"/>
        <end position="446"/>
    </location>
</feature>
<feature type="region of interest" description="Disordered" evidence="13">
    <location>
        <begin position="1"/>
        <end position="155"/>
    </location>
</feature>
<feature type="region of interest" description="Disordered" evidence="13">
    <location>
        <begin position="202"/>
        <end position="360"/>
    </location>
</feature>
<feature type="compositionally biased region" description="Low complexity" evidence="13">
    <location>
        <begin position="311"/>
        <end position="320"/>
    </location>
</feature>
<feature type="compositionally biased region" description="Basic residues" evidence="13">
    <location>
        <begin position="213"/>
        <end position="223"/>
    </location>
</feature>
<dbReference type="InterPro" id="IPR044796">
    <property type="entry name" value="MLN51_plant"/>
</dbReference>
<keyword evidence="8" id="KW-0810">Translation regulation</keyword>
<keyword evidence="4" id="KW-0813">Transport</keyword>
<evidence type="ECO:0000256" key="10">
    <source>
        <dbReference type="ARBA" id="ARBA00023161"/>
    </source>
</evidence>
<evidence type="ECO:0000256" key="13">
    <source>
        <dbReference type="SAM" id="MobiDB-lite"/>
    </source>
</evidence>
<evidence type="ECO:0000256" key="12">
    <source>
        <dbReference type="ARBA" id="ARBA00023242"/>
    </source>
</evidence>
<evidence type="ECO:0000256" key="1">
    <source>
        <dbReference type="ARBA" id="ARBA00004123"/>
    </source>
</evidence>
<evidence type="ECO:0000256" key="2">
    <source>
        <dbReference type="ARBA" id="ARBA00004496"/>
    </source>
</evidence>
<dbReference type="GO" id="GO:0035145">
    <property type="term" value="C:exon-exon junction complex"/>
    <property type="evidence" value="ECO:0007669"/>
    <property type="project" value="InterPro"/>
</dbReference>
<dbReference type="SMART" id="SM01044">
    <property type="entry name" value="Btz"/>
    <property type="match status" value="1"/>
</dbReference>
<evidence type="ECO:0000256" key="5">
    <source>
        <dbReference type="ARBA" id="ARBA00022490"/>
    </source>
</evidence>
<dbReference type="Pfam" id="PF09405">
    <property type="entry name" value="Btz"/>
    <property type="match status" value="1"/>
</dbReference>
<evidence type="ECO:0000313" key="16">
    <source>
        <dbReference type="Proteomes" id="UP001370490"/>
    </source>
</evidence>
<dbReference type="GO" id="GO:0006417">
    <property type="term" value="P:regulation of translation"/>
    <property type="evidence" value="ECO:0007669"/>
    <property type="project" value="UniProtKB-KW"/>
</dbReference>
<dbReference type="AlphaFoldDB" id="A0AAN8URZ9"/>
<feature type="compositionally biased region" description="Low complexity" evidence="13">
    <location>
        <begin position="497"/>
        <end position="508"/>
    </location>
</feature>
<feature type="compositionally biased region" description="Basic and acidic residues" evidence="13">
    <location>
        <begin position="110"/>
        <end position="120"/>
    </location>
</feature>
<dbReference type="PANTHER" id="PTHR46837">
    <property type="entry name" value="PROTEIN MLN51 HOMOLOG"/>
    <property type="match status" value="1"/>
</dbReference>
<protein>
    <submittedName>
        <fullName evidence="15">Btz domain</fullName>
    </submittedName>
</protein>
<keyword evidence="16" id="KW-1185">Reference proteome</keyword>
<gene>
    <name evidence="15" type="ORF">RJ641_020040</name>
</gene>
<feature type="compositionally biased region" description="Polar residues" evidence="13">
    <location>
        <begin position="392"/>
        <end position="407"/>
    </location>
</feature>
<dbReference type="EMBL" id="JBAMMX010000025">
    <property type="protein sequence ID" value="KAK6914923.1"/>
    <property type="molecule type" value="Genomic_DNA"/>
</dbReference>
<evidence type="ECO:0000256" key="4">
    <source>
        <dbReference type="ARBA" id="ARBA00022448"/>
    </source>
</evidence>
<sequence>MASGNEEEPEYESDPEEAKRSLSMRRREAASDDEEGDVDERGRDRVPVIPRAGIVSDGESDGQGAAAEYDDEEEFDGEEYQEEEEEEEEEEEVEIGGREEVEEEGEEAREDAVQEREHYQDTAASVGESNEVRGSGGDEQVEEKKDNEPYAVPTAGAFYMHDDRFRDNVGGRNRRTLGGRKLWESKDDGKWGHDKFEEMKMQEKNYEEGSRNSKGHYRGRGKNRIADRGYGRGGYRSKTYNNASNQNHVPKSVRGRGPRRYEAAKNYNGTPPQTKRSGKSLEKPSNASSGRVLAPTTNVEADPAPAKKQVFASSLSSASPPFYPSGSSNKDISQKRDLQAGSTNRNLRSSVLDESYSIPQSNAMLRGKNTVDSIGIEKLHVDDSMAPLSGKPLTNLQMQSSSPSLINVAQPPQPRAQGRGMAVPGQMTFQPTPAHNQANKVSSSAQLHPVHRTPIPGRFQPLQAASQQSSQRPNSGSQASSPPKAALSINSHEAETESSSESSKSKTALVGKGKGSIEGSGRGSFLYGGAQVIGATGNMAANHVDQNFPAFLPVMQFGGQHPGGIGVPAVGMAFPGYVAQPQLGLGNSEMTWLPVLAGAGALGATYCPPYIAVDGSYHARPLGQASSSSSSSKDNNTNKSSNDWKPSQRPDILRWTLDNNFIDKIELDE</sequence>
<feature type="region of interest" description="Disordered" evidence="13">
    <location>
        <begin position="622"/>
        <end position="649"/>
    </location>
</feature>
<feature type="compositionally biased region" description="Acidic residues" evidence="13">
    <location>
        <begin position="1"/>
        <end position="15"/>
    </location>
</feature>
<dbReference type="GO" id="GO:0003729">
    <property type="term" value="F:mRNA binding"/>
    <property type="evidence" value="ECO:0007669"/>
    <property type="project" value="InterPro"/>
</dbReference>
<keyword evidence="11" id="KW-0508">mRNA splicing</keyword>
<dbReference type="Proteomes" id="UP001370490">
    <property type="component" value="Unassembled WGS sequence"/>
</dbReference>
<comment type="similarity">
    <text evidence="3">Belongs to the CASC3 family.</text>
</comment>
<keyword evidence="12" id="KW-0539">Nucleus</keyword>
<keyword evidence="9" id="KW-0694">RNA-binding</keyword>
<feature type="domain" description="Btz" evidence="14">
    <location>
        <begin position="111"/>
        <end position="223"/>
    </location>
</feature>
<reference evidence="15 16" key="1">
    <citation type="submission" date="2023-12" db="EMBL/GenBank/DDBJ databases">
        <title>A high-quality genome assembly for Dillenia turbinata (Dilleniales).</title>
        <authorList>
            <person name="Chanderbali A."/>
        </authorList>
    </citation>
    <scope>NUCLEOTIDE SEQUENCE [LARGE SCALE GENOMIC DNA]</scope>
    <source>
        <strain evidence="15">LSX21</strain>
        <tissue evidence="15">Leaf</tissue>
    </source>
</reference>
<evidence type="ECO:0000256" key="3">
    <source>
        <dbReference type="ARBA" id="ARBA00009548"/>
    </source>
</evidence>
<keyword evidence="10" id="KW-0866">Nonsense-mediated mRNA decay</keyword>
<evidence type="ECO:0000313" key="15">
    <source>
        <dbReference type="EMBL" id="KAK6914923.1"/>
    </source>
</evidence>
<dbReference type="GO" id="GO:0000184">
    <property type="term" value="P:nuclear-transcribed mRNA catabolic process, nonsense-mediated decay"/>
    <property type="evidence" value="ECO:0007669"/>
    <property type="project" value="UniProtKB-KW"/>
</dbReference>
<proteinExistence type="inferred from homology"/>
<feature type="compositionally biased region" description="Polar residues" evidence="13">
    <location>
        <begin position="340"/>
        <end position="349"/>
    </location>
</feature>
<feature type="compositionally biased region" description="Basic and acidic residues" evidence="13">
    <location>
        <begin position="202"/>
        <end position="211"/>
    </location>
</feature>
<keyword evidence="6" id="KW-0507">mRNA processing</keyword>
<evidence type="ECO:0000256" key="8">
    <source>
        <dbReference type="ARBA" id="ARBA00022845"/>
    </source>
</evidence>
<comment type="caution">
    <text evidence="15">The sequence shown here is derived from an EMBL/GenBank/DDBJ whole genome shotgun (WGS) entry which is preliminary data.</text>
</comment>
<keyword evidence="5" id="KW-0963">Cytoplasm</keyword>
<feature type="compositionally biased region" description="Basic and acidic residues" evidence="13">
    <location>
        <begin position="16"/>
        <end position="30"/>
    </location>
</feature>
<evidence type="ECO:0000259" key="14">
    <source>
        <dbReference type="SMART" id="SM01044"/>
    </source>
</evidence>
<accession>A0AAN8URZ9</accession>
<evidence type="ECO:0000256" key="7">
    <source>
        <dbReference type="ARBA" id="ARBA00022816"/>
    </source>
</evidence>
<dbReference type="GO" id="GO:0008380">
    <property type="term" value="P:RNA splicing"/>
    <property type="evidence" value="ECO:0007669"/>
    <property type="project" value="UniProtKB-KW"/>
</dbReference>
<comment type="subcellular location">
    <subcellularLocation>
        <location evidence="2">Cytoplasm</location>
    </subcellularLocation>
    <subcellularLocation>
        <location evidence="1">Nucleus</location>
    </subcellularLocation>
</comment>
<feature type="compositionally biased region" description="Polar residues" evidence="13">
    <location>
        <begin position="283"/>
        <end position="299"/>
    </location>
</feature>
<feature type="compositionally biased region" description="Polar residues" evidence="13">
    <location>
        <begin position="472"/>
        <end position="481"/>
    </location>
</feature>